<dbReference type="EMBL" id="CP006939">
    <property type="protein sequence ID" value="AHC15383.1"/>
    <property type="molecule type" value="Genomic_DNA"/>
</dbReference>
<evidence type="ECO:0000313" key="2">
    <source>
        <dbReference type="Proteomes" id="UP000018680"/>
    </source>
</evidence>
<evidence type="ECO:0000313" key="1">
    <source>
        <dbReference type="EMBL" id="AHC15383.1"/>
    </source>
</evidence>
<protein>
    <submittedName>
        <fullName evidence="1">Uncharacterized protein</fullName>
    </submittedName>
</protein>
<gene>
    <name evidence="1" type="ORF">L21SP2_2012</name>
</gene>
<keyword evidence="2" id="KW-1185">Reference proteome</keyword>
<sequence length="82" mass="9201">MIDGASFRLILMAVLFHFLGVNRQWHDGARQKGEPGAGLLELPYHNALYMKLREPGCAVHFRMPSGLEFSSAGNDDQVTRKE</sequence>
<dbReference type="Proteomes" id="UP000018680">
    <property type="component" value="Chromosome"/>
</dbReference>
<dbReference type="HOGENOM" id="CLU_2556304_0_0_12"/>
<name>V5WHV5_9SPIO</name>
<dbReference type="AlphaFoldDB" id="V5WHV5"/>
<dbReference type="KEGG" id="slr:L21SP2_2012"/>
<reference evidence="1 2" key="1">
    <citation type="journal article" date="2015" name="Stand. Genomic Sci.">
        <title>Complete genome sequence and description of Salinispira pacifica gen. nov., sp. nov., a novel spirochaete isolated form a hypersaline microbial mat.</title>
        <authorList>
            <person name="Ben Hania W."/>
            <person name="Joseph M."/>
            <person name="Schumann P."/>
            <person name="Bunk B."/>
            <person name="Fiebig A."/>
            <person name="Sproer C."/>
            <person name="Klenk H.P."/>
            <person name="Fardeau M.L."/>
            <person name="Spring S."/>
        </authorList>
    </citation>
    <scope>NUCLEOTIDE SEQUENCE [LARGE SCALE GENOMIC DNA]</scope>
    <source>
        <strain evidence="1 2">L21-RPul-D2</strain>
    </source>
</reference>
<proteinExistence type="predicted"/>
<organism evidence="1 2">
    <name type="scientific">Salinispira pacifica</name>
    <dbReference type="NCBI Taxonomy" id="1307761"/>
    <lineage>
        <taxon>Bacteria</taxon>
        <taxon>Pseudomonadati</taxon>
        <taxon>Spirochaetota</taxon>
        <taxon>Spirochaetia</taxon>
        <taxon>Spirochaetales</taxon>
        <taxon>Spirochaetaceae</taxon>
        <taxon>Salinispira</taxon>
    </lineage>
</organism>
<accession>V5WHV5</accession>